<keyword evidence="2" id="KW-1185">Reference proteome</keyword>
<evidence type="ECO:0000313" key="2">
    <source>
        <dbReference type="Proteomes" id="UP000614350"/>
    </source>
</evidence>
<dbReference type="EMBL" id="JACSEA010000010">
    <property type="protein sequence ID" value="KAF7391196.1"/>
    <property type="molecule type" value="Genomic_DNA"/>
</dbReference>
<dbReference type="Proteomes" id="UP000614350">
    <property type="component" value="Unassembled WGS sequence"/>
</dbReference>
<sequence>MRKAVLPSNRIVVEQHSTLWRFSWQQPRIGEPEDNQLEINQLKTSLRYWREIRCAANKMDLSVWRMDTPNETGRGKIRGKGDGVNERDRIGLIDRSFPQYARIRERIYENGKRV</sequence>
<gene>
    <name evidence="1" type="ORF">HZH66_009676</name>
</gene>
<name>A0A834JPG4_VESVU</name>
<evidence type="ECO:0000313" key="1">
    <source>
        <dbReference type="EMBL" id="KAF7391196.1"/>
    </source>
</evidence>
<comment type="caution">
    <text evidence="1">The sequence shown here is derived from an EMBL/GenBank/DDBJ whole genome shotgun (WGS) entry which is preliminary data.</text>
</comment>
<reference evidence="1" key="1">
    <citation type="journal article" date="2020" name="G3 (Bethesda)">
        <title>High-Quality Assemblies for Three Invasive Social Wasps from the &lt;i&gt;Vespula&lt;/i&gt; Genus.</title>
        <authorList>
            <person name="Harrop T.W.R."/>
            <person name="Guhlin J."/>
            <person name="McLaughlin G.M."/>
            <person name="Permina E."/>
            <person name="Stockwell P."/>
            <person name="Gilligan J."/>
            <person name="Le Lec M.F."/>
            <person name="Gruber M.A.M."/>
            <person name="Quinn O."/>
            <person name="Lovegrove M."/>
            <person name="Duncan E.J."/>
            <person name="Remnant E.J."/>
            <person name="Van Eeckhoven J."/>
            <person name="Graham B."/>
            <person name="Knapp R.A."/>
            <person name="Langford K.W."/>
            <person name="Kronenberg Z."/>
            <person name="Press M.O."/>
            <person name="Eacker S.M."/>
            <person name="Wilson-Rankin E.E."/>
            <person name="Purcell J."/>
            <person name="Lester P.J."/>
            <person name="Dearden P.K."/>
        </authorList>
    </citation>
    <scope>NUCLEOTIDE SEQUENCE</scope>
    <source>
        <strain evidence="1">Marl-1</strain>
    </source>
</reference>
<proteinExistence type="predicted"/>
<protein>
    <submittedName>
        <fullName evidence="1">Uncharacterized protein</fullName>
    </submittedName>
</protein>
<accession>A0A834JPG4</accession>
<organism evidence="1 2">
    <name type="scientific">Vespula vulgaris</name>
    <name type="common">Yellow jacket</name>
    <name type="synonym">Wasp</name>
    <dbReference type="NCBI Taxonomy" id="7454"/>
    <lineage>
        <taxon>Eukaryota</taxon>
        <taxon>Metazoa</taxon>
        <taxon>Ecdysozoa</taxon>
        <taxon>Arthropoda</taxon>
        <taxon>Hexapoda</taxon>
        <taxon>Insecta</taxon>
        <taxon>Pterygota</taxon>
        <taxon>Neoptera</taxon>
        <taxon>Endopterygota</taxon>
        <taxon>Hymenoptera</taxon>
        <taxon>Apocrita</taxon>
        <taxon>Aculeata</taxon>
        <taxon>Vespoidea</taxon>
        <taxon>Vespidae</taxon>
        <taxon>Vespinae</taxon>
        <taxon>Vespula</taxon>
    </lineage>
</organism>
<dbReference type="AlphaFoldDB" id="A0A834JPG4"/>